<feature type="domain" description="Glycosyl transferase family 1" evidence="2">
    <location>
        <begin position="185"/>
        <end position="341"/>
    </location>
</feature>
<dbReference type="RefSeq" id="WP_124221009.1">
    <property type="nucleotide sequence ID" value="NZ_RKRF01000008.1"/>
</dbReference>
<evidence type="ECO:0000256" key="1">
    <source>
        <dbReference type="ARBA" id="ARBA00022679"/>
    </source>
</evidence>
<evidence type="ECO:0000313" key="4">
    <source>
        <dbReference type="EMBL" id="RPF54207.1"/>
    </source>
</evidence>
<name>A0A3N5BA01_9BACI</name>
<dbReference type="Pfam" id="PF00534">
    <property type="entry name" value="Glycos_transf_1"/>
    <property type="match status" value="1"/>
</dbReference>
<dbReference type="OrthoDB" id="9813214at2"/>
<dbReference type="PANTHER" id="PTHR46401:SF2">
    <property type="entry name" value="GLYCOSYLTRANSFERASE WBBK-RELATED"/>
    <property type="match status" value="1"/>
</dbReference>
<dbReference type="EMBL" id="RKRF01000008">
    <property type="protein sequence ID" value="RPF54207.1"/>
    <property type="molecule type" value="Genomic_DNA"/>
</dbReference>
<sequence>MKVCHLTSVHQYNDIRISIKECKSLVDSGYNVTLIAPNTKETDFQGIKVHGLTNFSKSKVKRIRNFTKKVFQAAINVDADIYHFHDPELIPVGLKLKRRGKKVVYDVHEDVPRQILTKYWIPKLLRRLLSVIFEKYENKSSKKFDALVTATPFIDNRFDKIGCKTINVNNYPKLNELHSPSSELPKDIAVSYIGGITKSRGIEIIVSGMENVKGSLFLAGNFSNNQLYESISNYNGWSNVNYLGQIDRNKVKEVLSKSVAGLVLFDPSPNHINAQPNKMFEYMSAGIPVIASNFPLWKEIIEENNCGICVDPLNVNQVAEAIQWVTDNPTQAKQMGMNGREAIEKYYNWEQESEKLLDLYNNL</sequence>
<evidence type="ECO:0000259" key="3">
    <source>
        <dbReference type="Pfam" id="PF13439"/>
    </source>
</evidence>
<dbReference type="PANTHER" id="PTHR46401">
    <property type="entry name" value="GLYCOSYLTRANSFERASE WBBK-RELATED"/>
    <property type="match status" value="1"/>
</dbReference>
<dbReference type="SUPFAM" id="SSF53756">
    <property type="entry name" value="UDP-Glycosyltransferase/glycogen phosphorylase"/>
    <property type="match status" value="1"/>
</dbReference>
<dbReference type="InterPro" id="IPR028098">
    <property type="entry name" value="Glyco_trans_4-like_N"/>
</dbReference>
<protein>
    <submittedName>
        <fullName evidence="4">Glycosyltransferase involved in cell wall biosynthesis</fullName>
    </submittedName>
</protein>
<dbReference type="InterPro" id="IPR001296">
    <property type="entry name" value="Glyco_trans_1"/>
</dbReference>
<dbReference type="AlphaFoldDB" id="A0A3N5BA01"/>
<dbReference type="Gene3D" id="3.40.50.2000">
    <property type="entry name" value="Glycogen Phosphorylase B"/>
    <property type="match status" value="2"/>
</dbReference>
<feature type="domain" description="Glycosyltransferase subfamily 4-like N-terminal" evidence="3">
    <location>
        <begin position="22"/>
        <end position="163"/>
    </location>
</feature>
<dbReference type="Proteomes" id="UP000276443">
    <property type="component" value="Unassembled WGS sequence"/>
</dbReference>
<keyword evidence="5" id="KW-1185">Reference proteome</keyword>
<dbReference type="GO" id="GO:0016757">
    <property type="term" value="F:glycosyltransferase activity"/>
    <property type="evidence" value="ECO:0007669"/>
    <property type="project" value="InterPro"/>
</dbReference>
<dbReference type="Pfam" id="PF13439">
    <property type="entry name" value="Glyco_transf_4"/>
    <property type="match status" value="1"/>
</dbReference>
<comment type="caution">
    <text evidence="4">The sequence shown here is derived from an EMBL/GenBank/DDBJ whole genome shotgun (WGS) entry which is preliminary data.</text>
</comment>
<evidence type="ECO:0000313" key="5">
    <source>
        <dbReference type="Proteomes" id="UP000276443"/>
    </source>
</evidence>
<gene>
    <name evidence="4" type="ORF">EDC24_1400</name>
</gene>
<evidence type="ECO:0000259" key="2">
    <source>
        <dbReference type="Pfam" id="PF00534"/>
    </source>
</evidence>
<accession>A0A3N5BA01</accession>
<dbReference type="CDD" id="cd03794">
    <property type="entry name" value="GT4_WbuB-like"/>
    <property type="match status" value="1"/>
</dbReference>
<reference evidence="4 5" key="1">
    <citation type="submission" date="2018-11" db="EMBL/GenBank/DDBJ databases">
        <title>Genomic Encyclopedia of Type Strains, Phase IV (KMG-IV): sequencing the most valuable type-strain genomes for metagenomic binning, comparative biology and taxonomic classification.</title>
        <authorList>
            <person name="Goeker M."/>
        </authorList>
    </citation>
    <scope>NUCLEOTIDE SEQUENCE [LARGE SCALE GENOMIC DNA]</scope>
    <source>
        <strain evidence="4 5">DSM 18090</strain>
    </source>
</reference>
<keyword evidence="1 4" id="KW-0808">Transferase</keyword>
<organism evidence="4 5">
    <name type="scientific">Aquisalibacillus elongatus</name>
    <dbReference type="NCBI Taxonomy" id="485577"/>
    <lineage>
        <taxon>Bacteria</taxon>
        <taxon>Bacillati</taxon>
        <taxon>Bacillota</taxon>
        <taxon>Bacilli</taxon>
        <taxon>Bacillales</taxon>
        <taxon>Bacillaceae</taxon>
        <taxon>Aquisalibacillus</taxon>
    </lineage>
</organism>
<proteinExistence type="predicted"/>